<sequence>MPEKLRMPTREGTLIDYTVEGNFLYADGGSQPRTRLPYAAVHVVADALADTTPVSPAAIDWEATLAFRRHIWRYGLGVAEAMDTAQRGMGLDWQACKELIRRSVAEAKAAGGRIVCGAQTDQLRPDSARSLEDVIAAYEEQCGFVEGEGGQVVLMASRELARIATGPDDYLKVYGRVLSQLERPALIHWLGEAFDPLLAGYWGSADLDRAMATCLEIIRAQPLKVDGVKLSLLDQRREIVMRSGLPNGVRMYTGDDFDYPTTIGGDGEYHSDALLGAFDVIAPAASAALAALDEGDKIRFERILEPTVPLSRHIFEAPTFYYKTGVVFVAYLNGHQDHFKMVGGLESGRSTVHLAETFMLADRAGLLRDPELAVDRMRAVLKLAGAD</sequence>
<dbReference type="SUPFAM" id="SSF51569">
    <property type="entry name" value="Aldolase"/>
    <property type="match status" value="1"/>
</dbReference>
<dbReference type="Proteomes" id="UP000620075">
    <property type="component" value="Unassembled WGS sequence"/>
</dbReference>
<evidence type="ECO:0000313" key="2">
    <source>
        <dbReference type="Proteomes" id="UP000620075"/>
    </source>
</evidence>
<gene>
    <name evidence="1" type="ORF">JF888_08810</name>
</gene>
<evidence type="ECO:0000313" key="1">
    <source>
        <dbReference type="EMBL" id="MBJ7603271.1"/>
    </source>
</evidence>
<proteinExistence type="predicted"/>
<accession>A0A934KGX1</accession>
<dbReference type="InterPro" id="IPR009334">
    <property type="entry name" value="DUF993"/>
</dbReference>
<dbReference type="EMBL" id="JAEKNQ010000035">
    <property type="protein sequence ID" value="MBJ7603271.1"/>
    <property type="molecule type" value="Genomic_DNA"/>
</dbReference>
<comment type="caution">
    <text evidence="1">The sequence shown here is derived from an EMBL/GenBank/DDBJ whole genome shotgun (WGS) entry which is preliminary data.</text>
</comment>
<reference evidence="1 2" key="1">
    <citation type="submission" date="2020-10" db="EMBL/GenBank/DDBJ databases">
        <title>Ca. Dormibacterota MAGs.</title>
        <authorList>
            <person name="Montgomery K."/>
        </authorList>
    </citation>
    <scope>NUCLEOTIDE SEQUENCE [LARGE SCALE GENOMIC DNA]</scope>
    <source>
        <strain evidence="1">SC8811_S16_3</strain>
    </source>
</reference>
<organism evidence="1 2">
    <name type="scientific">Candidatus Dormiibacter inghamiae</name>
    <dbReference type="NCBI Taxonomy" id="3127013"/>
    <lineage>
        <taxon>Bacteria</taxon>
        <taxon>Bacillati</taxon>
        <taxon>Candidatus Dormiibacterota</taxon>
        <taxon>Candidatus Dormibacteria</taxon>
        <taxon>Candidatus Dormibacterales</taxon>
        <taxon>Candidatus Dormibacteraceae</taxon>
        <taxon>Candidatus Dormiibacter</taxon>
    </lineage>
</organism>
<name>A0A934KGX1_9BACT</name>
<dbReference type="InterPro" id="IPR013785">
    <property type="entry name" value="Aldolase_TIM"/>
</dbReference>
<dbReference type="Gene3D" id="3.20.20.70">
    <property type="entry name" value="Aldolase class I"/>
    <property type="match status" value="1"/>
</dbReference>
<dbReference type="RefSeq" id="WP_338179018.1">
    <property type="nucleotide sequence ID" value="NZ_JAEKNQ010000035.1"/>
</dbReference>
<protein>
    <submittedName>
        <fullName evidence="1">Dihydrodipicolinate synthase family protein</fullName>
    </submittedName>
</protein>
<dbReference type="Pfam" id="PF06187">
    <property type="entry name" value="DUF993"/>
    <property type="match status" value="1"/>
</dbReference>
<dbReference type="AlphaFoldDB" id="A0A934KGX1"/>